<gene>
    <name evidence="2" type="ORF">GCM10011572_47160</name>
</gene>
<reference evidence="3" key="1">
    <citation type="journal article" date="2019" name="Int. J. Syst. Evol. Microbiol.">
        <title>The Global Catalogue of Microorganisms (GCM) 10K type strain sequencing project: providing services to taxonomists for standard genome sequencing and annotation.</title>
        <authorList>
            <consortium name="The Broad Institute Genomics Platform"/>
            <consortium name="The Broad Institute Genome Sequencing Center for Infectious Disease"/>
            <person name="Wu L."/>
            <person name="Ma J."/>
        </authorList>
    </citation>
    <scope>NUCLEOTIDE SEQUENCE [LARGE SCALE GENOMIC DNA]</scope>
    <source>
        <strain evidence="3">CGMCC 1.15931</strain>
    </source>
</reference>
<dbReference type="RefSeq" id="WP_211517401.1">
    <property type="nucleotide sequence ID" value="NZ_BMKG01000028.1"/>
</dbReference>
<dbReference type="Pfam" id="PF20256">
    <property type="entry name" value="MoCoBD_2"/>
    <property type="match status" value="2"/>
</dbReference>
<evidence type="ECO:0000313" key="2">
    <source>
        <dbReference type="EMBL" id="GGC20344.1"/>
    </source>
</evidence>
<organism evidence="2 3">
    <name type="scientific">Pseudoduganella buxea</name>
    <dbReference type="NCBI Taxonomy" id="1949069"/>
    <lineage>
        <taxon>Bacteria</taxon>
        <taxon>Pseudomonadati</taxon>
        <taxon>Pseudomonadota</taxon>
        <taxon>Betaproteobacteria</taxon>
        <taxon>Burkholderiales</taxon>
        <taxon>Oxalobacteraceae</taxon>
        <taxon>Telluria group</taxon>
        <taxon>Pseudoduganella</taxon>
    </lineage>
</organism>
<dbReference type="InterPro" id="IPR046867">
    <property type="entry name" value="AldOxase/xan_DH_MoCoBD2"/>
</dbReference>
<dbReference type="Proteomes" id="UP000622638">
    <property type="component" value="Unassembled WGS sequence"/>
</dbReference>
<feature type="domain" description="Aldehyde oxidase/xanthine dehydrogenase a/b hammerhead" evidence="1">
    <location>
        <begin position="235"/>
        <end position="313"/>
    </location>
</feature>
<sequence length="748" mass="79269">MGFMKELANTGVSPSRRRFLRVGAAAGGGLLVGFILPGCDRKESDRKELPSEKAVGSAATAVSNRAPGLAPNAFIRIDRDGVVTLIMHKVEMGQGTYTSMPMLIAEELGVDLAKVKLEHAPADNNLYSDPMLGGQVTGGSTSVRAAWKPLREAGAAARSVLVSAAAQTWNVPPEQLAVANGVVTHGATNRSLHFGELVDAAAKLPAPKAVALKDAATYTLIGKKHARLDSAAKVDGTAQFGIDAKLPGMAIATVAASPAIGGKLKSVDEQKALAVKGVRQVLKLDNAVAIVADHMWAAKQGLAAAAPQWDDGEHANLSTATIITEMMNVSRQTGAIATDKGNALKELGQGGGRKVEAVYEMPFLAHATMEPMNCMVDLRADGCDLYCGTQVPSLAQGAAAKLTGLPLEKVKVHNFYLGGGFGRRLEVDYVTQAVAFAKLLAKPEPVKFVWTREEDIQHDMYRPYYMDRLAAKLDAKGRPVAWFHRVTGSSVMARFAPPAVKNGVDPDAVEGAADLQYSIPGLHVEYMRHEPPLPTAFWRGVGPTHNVFVVESFMDELAHAAKQDPVAYRRALLDKSPRLLAVLNLAAEKAGWSTPMKPVAGRKVGKGVSAQFAFGSYMAQIAEVSVGPDGDVRVHRVVCALDCGQAINPDGIIAQMEGGIVFGLTAALWGEITLEKGRVMQSNFGDYRMMRMNEAPTIEVHIVNSHDDPGGIGEPGTAGIAPALANAIHAATGQRLRKLPVSAVLKKA</sequence>
<dbReference type="InterPro" id="IPR037165">
    <property type="entry name" value="AldOxase/xan_DH_Mopterin-bd_sf"/>
</dbReference>
<dbReference type="SUPFAM" id="SSF56003">
    <property type="entry name" value="Molybdenum cofactor-binding domain"/>
    <property type="match status" value="2"/>
</dbReference>
<protein>
    <submittedName>
        <fullName evidence="2">Aldehyde dehydrogenase</fullName>
    </submittedName>
</protein>
<accession>A0ABQ1L781</accession>
<comment type="caution">
    <text evidence="2">The sequence shown here is derived from an EMBL/GenBank/DDBJ whole genome shotgun (WGS) entry which is preliminary data.</text>
</comment>
<dbReference type="InterPro" id="IPR008274">
    <property type="entry name" value="AldOxase/xan_DH_MoCoBD1"/>
</dbReference>
<evidence type="ECO:0000313" key="3">
    <source>
        <dbReference type="Proteomes" id="UP000622638"/>
    </source>
</evidence>
<name>A0ABQ1L781_9BURK</name>
<proteinExistence type="predicted"/>
<evidence type="ECO:0000259" key="1">
    <source>
        <dbReference type="SMART" id="SM01008"/>
    </source>
</evidence>
<dbReference type="Pfam" id="PF02738">
    <property type="entry name" value="MoCoBD_1"/>
    <property type="match status" value="1"/>
</dbReference>
<dbReference type="PANTHER" id="PTHR47495">
    <property type="entry name" value="ALDEHYDE DEHYDROGENASE"/>
    <property type="match status" value="1"/>
</dbReference>
<keyword evidence="3" id="KW-1185">Reference proteome</keyword>
<dbReference type="InterPro" id="IPR012368">
    <property type="entry name" value="OxRdtase_Mopterin-bd_su_IorB"/>
</dbReference>
<dbReference type="InterPro" id="IPR052516">
    <property type="entry name" value="N-heterocyclic_Hydroxylase"/>
</dbReference>
<dbReference type="PANTHER" id="PTHR47495:SF2">
    <property type="entry name" value="ALDEHYDE DEHYDROGENASE"/>
    <property type="match status" value="1"/>
</dbReference>
<dbReference type="SMART" id="SM01008">
    <property type="entry name" value="Ald_Xan_dh_C"/>
    <property type="match status" value="1"/>
</dbReference>
<dbReference type="EMBL" id="BMKG01000028">
    <property type="protein sequence ID" value="GGC20344.1"/>
    <property type="molecule type" value="Genomic_DNA"/>
</dbReference>
<dbReference type="InterPro" id="IPR000674">
    <property type="entry name" value="Ald_Oxase/Xan_DH_a/b"/>
</dbReference>
<dbReference type="Gene3D" id="3.90.1170.50">
    <property type="entry name" value="Aldehyde oxidase/xanthine dehydrogenase, a/b hammerhead"/>
    <property type="match status" value="1"/>
</dbReference>
<dbReference type="PIRSF" id="PIRSF036389">
    <property type="entry name" value="IOR_B"/>
    <property type="match status" value="1"/>
</dbReference>
<dbReference type="Gene3D" id="3.30.365.10">
    <property type="entry name" value="Aldehyde oxidase/xanthine dehydrogenase, molybdopterin binding domain"/>
    <property type="match status" value="4"/>
</dbReference>